<dbReference type="RefSeq" id="WP_203680318.1">
    <property type="nucleotide sequence ID" value="NZ_BOMW01000027.1"/>
</dbReference>
<evidence type="ECO:0000313" key="2">
    <source>
        <dbReference type="EMBL" id="GIF05527.1"/>
    </source>
</evidence>
<dbReference type="AlphaFoldDB" id="A0A919TKF5"/>
<protein>
    <submittedName>
        <fullName evidence="2">Uncharacterized protein</fullName>
    </submittedName>
</protein>
<dbReference type="Proteomes" id="UP000629619">
    <property type="component" value="Unassembled WGS sequence"/>
</dbReference>
<dbReference type="EMBL" id="BOMW01000027">
    <property type="protein sequence ID" value="GIF05527.1"/>
    <property type="molecule type" value="Genomic_DNA"/>
</dbReference>
<proteinExistence type="predicted"/>
<reference evidence="2" key="1">
    <citation type="submission" date="2021-01" db="EMBL/GenBank/DDBJ databases">
        <title>Whole genome shotgun sequence of Actinoplanes siamensis NBRC 109076.</title>
        <authorList>
            <person name="Komaki H."/>
            <person name="Tamura T."/>
        </authorList>
    </citation>
    <scope>NUCLEOTIDE SEQUENCE</scope>
    <source>
        <strain evidence="2">NBRC 109076</strain>
    </source>
</reference>
<organism evidence="2 3">
    <name type="scientific">Actinoplanes siamensis</name>
    <dbReference type="NCBI Taxonomy" id="1223317"/>
    <lineage>
        <taxon>Bacteria</taxon>
        <taxon>Bacillati</taxon>
        <taxon>Actinomycetota</taxon>
        <taxon>Actinomycetes</taxon>
        <taxon>Micromonosporales</taxon>
        <taxon>Micromonosporaceae</taxon>
        <taxon>Actinoplanes</taxon>
    </lineage>
</organism>
<keyword evidence="3" id="KW-1185">Reference proteome</keyword>
<evidence type="ECO:0000313" key="3">
    <source>
        <dbReference type="Proteomes" id="UP000629619"/>
    </source>
</evidence>
<name>A0A919TKF5_9ACTN</name>
<sequence length="123" mass="13533">MTNFDEGSHTPDEWPRRGVDEEIREALTLAGEFLRTNRLSKKELARRRERVERAALSPPAATGEPSDRSAAAVPTWSSAVRSSCGHVTATALMLMLLAAVAWSPAPGQGRTIRPRVRRSASRR</sequence>
<accession>A0A919TKF5</accession>
<feature type="region of interest" description="Disordered" evidence="1">
    <location>
        <begin position="44"/>
        <end position="71"/>
    </location>
</feature>
<comment type="caution">
    <text evidence="2">The sequence shown here is derived from an EMBL/GenBank/DDBJ whole genome shotgun (WGS) entry which is preliminary data.</text>
</comment>
<gene>
    <name evidence="2" type="ORF">Asi03nite_30650</name>
</gene>
<evidence type="ECO:0000256" key="1">
    <source>
        <dbReference type="SAM" id="MobiDB-lite"/>
    </source>
</evidence>